<dbReference type="PANTHER" id="PTHR11929:SF10">
    <property type="entry name" value="4-GALACTOSYL-N-ACETYLGLUCOSAMINIDE 3-ALPHA-L-FUCOSYLTRANSFERASE 9"/>
    <property type="match status" value="1"/>
</dbReference>
<evidence type="ECO:0000256" key="18">
    <source>
        <dbReference type="ARBA" id="ARBA00043838"/>
    </source>
</evidence>
<gene>
    <name evidence="21" type="ORF">FQN60_007529</name>
</gene>
<evidence type="ECO:0000256" key="9">
    <source>
        <dbReference type="ARBA" id="ARBA00036295"/>
    </source>
</evidence>
<evidence type="ECO:0000256" key="8">
    <source>
        <dbReference type="ARBA" id="ARBA00036234"/>
    </source>
</evidence>
<evidence type="ECO:0000256" key="3">
    <source>
        <dbReference type="ARBA" id="ARBA00023034"/>
    </source>
</evidence>
<dbReference type="EMBL" id="VOFY01000014">
    <property type="protein sequence ID" value="KAA8585960.1"/>
    <property type="molecule type" value="Genomic_DNA"/>
</dbReference>
<comment type="subcellular location">
    <subcellularLocation>
        <location evidence="12">Golgi apparatus</location>
        <location evidence="12">trans-Golgi network membrane</location>
        <topology evidence="12">Single-pass type II membrane protein</topology>
    </subcellularLocation>
</comment>
<dbReference type="InterPro" id="IPR001503">
    <property type="entry name" value="Glyco_trans_10"/>
</dbReference>
<organism evidence="21 22">
    <name type="scientific">Etheostoma spectabile</name>
    <name type="common">orangethroat darter</name>
    <dbReference type="NCBI Taxonomy" id="54343"/>
    <lineage>
        <taxon>Eukaryota</taxon>
        <taxon>Metazoa</taxon>
        <taxon>Chordata</taxon>
        <taxon>Craniata</taxon>
        <taxon>Vertebrata</taxon>
        <taxon>Euteleostomi</taxon>
        <taxon>Actinopterygii</taxon>
        <taxon>Neopterygii</taxon>
        <taxon>Teleostei</taxon>
        <taxon>Neoteleostei</taxon>
        <taxon>Acanthomorphata</taxon>
        <taxon>Eupercaria</taxon>
        <taxon>Perciformes</taxon>
        <taxon>Percoidei</taxon>
        <taxon>Percidae</taxon>
        <taxon>Etheostomatinae</taxon>
        <taxon>Etheostoma</taxon>
    </lineage>
</organism>
<proteinExistence type="predicted"/>
<evidence type="ECO:0000256" key="10">
    <source>
        <dbReference type="ARBA" id="ARBA00036481"/>
    </source>
</evidence>
<dbReference type="AlphaFoldDB" id="A0A5J5CZC8"/>
<dbReference type="EC" id="2.4.1.152" evidence="6"/>
<evidence type="ECO:0000256" key="6">
    <source>
        <dbReference type="ARBA" id="ARBA00029487"/>
    </source>
</evidence>
<feature type="domain" description="Fucosyltransferase N-terminal" evidence="20">
    <location>
        <begin position="50"/>
        <end position="156"/>
    </location>
</feature>
<accession>A0A5J5CZC8</accession>
<evidence type="ECO:0000256" key="7">
    <source>
        <dbReference type="ARBA" id="ARBA00036053"/>
    </source>
</evidence>
<keyword evidence="4" id="KW-0443">Lipid metabolism</keyword>
<dbReference type="PANTHER" id="PTHR11929">
    <property type="entry name" value="ALPHA- 1,3 -FUCOSYLTRANSFERASE"/>
    <property type="match status" value="1"/>
</dbReference>
<evidence type="ECO:0000256" key="14">
    <source>
        <dbReference type="ARBA" id="ARBA00041466"/>
    </source>
</evidence>
<comment type="catalytic activity">
    <reaction evidence="10">
        <text>an N-acetyl-alpha-neuraminyl-(2-&gt;3)-beta-D-galactosyl-(1-&gt;4)-N-acetyl-beta-D-glucosaminyl derivative + GDP-beta-L-fucose = an alpha-Neu5Ac-(2-&gt;3)-beta-D-Gal-(1-&gt;4)-[alpha-L-Fuc-(1-&gt;3)]-beta-D-GlcNAc derivative + GDP + H(+)</text>
        <dbReference type="Rhea" id="RHEA:56076"/>
        <dbReference type="ChEBI" id="CHEBI:15378"/>
        <dbReference type="ChEBI" id="CHEBI:57273"/>
        <dbReference type="ChEBI" id="CHEBI:58189"/>
        <dbReference type="ChEBI" id="CHEBI:136545"/>
        <dbReference type="ChEBI" id="CHEBI:139509"/>
    </reaction>
    <physiologicalReaction direction="left-to-right" evidence="10">
        <dbReference type="Rhea" id="RHEA:56077"/>
    </physiologicalReaction>
</comment>
<dbReference type="InterPro" id="IPR031481">
    <property type="entry name" value="Glyco_tran_10_N"/>
</dbReference>
<comment type="subunit">
    <text evidence="2">Homodimer.</text>
</comment>
<dbReference type="SUPFAM" id="SSF53756">
    <property type="entry name" value="UDP-Glycosyltransferase/glycogen phosphorylase"/>
    <property type="match status" value="1"/>
</dbReference>
<keyword evidence="19" id="KW-0812">Transmembrane</keyword>
<keyword evidence="19" id="KW-1133">Transmembrane helix</keyword>
<evidence type="ECO:0000256" key="2">
    <source>
        <dbReference type="ARBA" id="ARBA00011738"/>
    </source>
</evidence>
<dbReference type="Proteomes" id="UP000327493">
    <property type="component" value="Chromosome 14"/>
</dbReference>
<comment type="catalytic activity">
    <reaction evidence="7">
        <text>alpha-D-galactosyl-(1-&gt;3)-beta-D-galactosyl-(1-&gt;4)-N-acetyl-beta-D-glucosaminyl-(1-&gt;3)-beta-D-galactosyl-(1-&gt;4)-beta-D-glucosyl-(1&lt;-&gt;1')-ceramide + GDP-beta-L-fucose = a neolactoside IV(3)-alpha-Gal,III(3)-alpha-Fuc-nLc4Cer + GDP + H(+)</text>
        <dbReference type="Rhea" id="RHEA:48380"/>
        <dbReference type="ChEBI" id="CHEBI:15378"/>
        <dbReference type="ChEBI" id="CHEBI:57273"/>
        <dbReference type="ChEBI" id="CHEBI:58189"/>
        <dbReference type="ChEBI" id="CHEBI:90380"/>
        <dbReference type="ChEBI" id="CHEBI:90381"/>
    </reaction>
    <physiologicalReaction direction="left-to-right" evidence="7">
        <dbReference type="Rhea" id="RHEA:48381"/>
    </physiologicalReaction>
</comment>
<comment type="caution">
    <text evidence="21">The sequence shown here is derived from an EMBL/GenBank/DDBJ whole genome shotgun (WGS) entry which is preliminary data.</text>
</comment>
<evidence type="ECO:0000256" key="16">
    <source>
        <dbReference type="ARBA" id="ARBA00042822"/>
    </source>
</evidence>
<comment type="catalytic activity">
    <reaction evidence="18">
        <text>an alpha-L-Fuc-(1-&gt;2)-beta-D-Gal-(1-&gt;4)-beta-D-GlcNAc derivative + GDP-beta-L-fucose = an alpha-L-Fuc-(1-&gt;2)-beta-D-Gal-(1-&gt;4)-[alpha-L-Fuc-(1-&gt;3)]-beta-D-GlcNAc derivative + GDP + H(+)</text>
        <dbReference type="Rhea" id="RHEA:77191"/>
        <dbReference type="ChEBI" id="CHEBI:15378"/>
        <dbReference type="ChEBI" id="CHEBI:57273"/>
        <dbReference type="ChEBI" id="CHEBI:58189"/>
        <dbReference type="ChEBI" id="CHEBI:133510"/>
        <dbReference type="ChEBI" id="CHEBI:195560"/>
    </reaction>
    <physiologicalReaction direction="left-to-right" evidence="18">
        <dbReference type="Rhea" id="RHEA:77192"/>
    </physiologicalReaction>
</comment>
<evidence type="ECO:0000256" key="15">
    <source>
        <dbReference type="ARBA" id="ARBA00042061"/>
    </source>
</evidence>
<keyword evidence="19" id="KW-0472">Membrane</keyword>
<dbReference type="GO" id="GO:0017083">
    <property type="term" value="F:4-galactosyl-N-acetylglucosaminide 3-alpha-L-fucosyltransferase activity"/>
    <property type="evidence" value="ECO:0007669"/>
    <property type="project" value="UniProtKB-EC"/>
</dbReference>
<comment type="catalytic activity">
    <reaction evidence="17">
        <text>beta-D-Gal-(1-&gt;4)-beta-D-GlcNAc-(1-&gt;3)-beta-D-Gal-(1-&gt;4)-D-Glc + GDP-beta-L-fucose = beta-D-Gal-(1-&gt;4)-[alpha-L-Fuc-(1-&gt;3)]-beta-D-GlcNAc-(1-&gt;3)-beta-D-Gal-(1-&gt;4)-D-Glc + GDP + H(+)</text>
        <dbReference type="Rhea" id="RHEA:77187"/>
        <dbReference type="ChEBI" id="CHEBI:15378"/>
        <dbReference type="ChEBI" id="CHEBI:57273"/>
        <dbReference type="ChEBI" id="CHEBI:58189"/>
        <dbReference type="ChEBI" id="CHEBI:60239"/>
        <dbReference type="ChEBI" id="CHEBI:61352"/>
    </reaction>
    <physiologicalReaction direction="left-to-right" evidence="17">
        <dbReference type="Rhea" id="RHEA:77188"/>
    </physiologicalReaction>
</comment>
<evidence type="ECO:0000256" key="1">
    <source>
        <dbReference type="ARBA" id="ARBA00004934"/>
    </source>
</evidence>
<protein>
    <recommendedName>
        <fullName evidence="13">4-galactosyl-N-acetylglucosaminide 3-alpha-L-fucosyltransferase 9</fullName>
        <ecNumber evidence="6">2.4.1.152</ecNumber>
    </recommendedName>
    <alternativeName>
        <fullName evidence="15">Fucosyltransferase 9</fullName>
    </alternativeName>
    <alternativeName>
        <fullName evidence="14">Fucosyltransferase IX</fullName>
    </alternativeName>
    <alternativeName>
        <fullName evidence="16">Galactoside 3-L-fucosyltransferase</fullName>
    </alternativeName>
</protein>
<keyword evidence="22" id="KW-1185">Reference proteome</keyword>
<evidence type="ECO:0000256" key="17">
    <source>
        <dbReference type="ARBA" id="ARBA00043828"/>
    </source>
</evidence>
<comment type="pathway">
    <text evidence="1">Glycolipid biosynthesis.</text>
</comment>
<dbReference type="GO" id="GO:0016020">
    <property type="term" value="C:membrane"/>
    <property type="evidence" value="ECO:0007669"/>
    <property type="project" value="InterPro"/>
</dbReference>
<comment type="catalytic activity">
    <reaction evidence="9">
        <text>alpha-N-glycoloylneuraminosyl-(2-&gt;3)-beta-D-galactosyl-(1-&gt;4)-N-acetyl-beta-D-glucosaminyl-(1-&gt;3)-beta-D-galactosyl-(1-&gt;4)-N-acetyl-beta-D-glucosaminyl-(1-&gt;3)-beta-D-galactosyl-(1-&gt;4)-beta-D-glucosyl-(1&lt;-&gt;1')-ceramide + GDP-beta-L-fucose = alpha-N-glycoloylneuraminosyl-(2-&gt;3)-beta-D-galactosyl-(1-&gt;4)-N-acetyl-beta-D-glucosaminyl-(1-&gt;3)-beta-D-galactosyl-(1-&gt;4)-[alpha-L-fucosyl-(1-&gt;3)]-N-acetyl-beta-D-glucosaminyl-(1-&gt;3)-beta-D-galactosyl-(1-&gt;4)-beta-D-glucosyl-(1&lt;-&gt;1')-ceramide + GDP + H(+)</text>
        <dbReference type="Rhea" id="RHEA:48388"/>
        <dbReference type="ChEBI" id="CHEBI:15378"/>
        <dbReference type="ChEBI" id="CHEBI:57273"/>
        <dbReference type="ChEBI" id="CHEBI:58189"/>
        <dbReference type="ChEBI" id="CHEBI:90383"/>
        <dbReference type="ChEBI" id="CHEBI:90384"/>
    </reaction>
    <physiologicalReaction direction="left-to-right" evidence="9">
        <dbReference type="Rhea" id="RHEA:48389"/>
    </physiologicalReaction>
</comment>
<evidence type="ECO:0000256" key="4">
    <source>
        <dbReference type="ARBA" id="ARBA00023098"/>
    </source>
</evidence>
<dbReference type="GO" id="GO:0006629">
    <property type="term" value="P:lipid metabolic process"/>
    <property type="evidence" value="ECO:0007669"/>
    <property type="project" value="UniProtKB-KW"/>
</dbReference>
<evidence type="ECO:0000313" key="21">
    <source>
        <dbReference type="EMBL" id="KAA8585960.1"/>
    </source>
</evidence>
<comment type="catalytic activity">
    <reaction evidence="11">
        <text>a neolactoside nLc4Cer + GDP-beta-L-fucose = a neolactoside III(3)-alpha-Fuc-nLc4Cer + GDP + H(+)</text>
        <dbReference type="Rhea" id="RHEA:48376"/>
        <dbReference type="ChEBI" id="CHEBI:15378"/>
        <dbReference type="ChEBI" id="CHEBI:57273"/>
        <dbReference type="ChEBI" id="CHEBI:58189"/>
        <dbReference type="ChEBI" id="CHEBI:90376"/>
        <dbReference type="ChEBI" id="CHEBI:90379"/>
    </reaction>
    <physiologicalReaction direction="left-to-right" evidence="11">
        <dbReference type="Rhea" id="RHEA:48377"/>
    </physiologicalReaction>
</comment>
<evidence type="ECO:0000256" key="12">
    <source>
        <dbReference type="ARBA" id="ARBA00037848"/>
    </source>
</evidence>
<dbReference type="Pfam" id="PF17039">
    <property type="entry name" value="Glyco_tran_10_N"/>
    <property type="match status" value="1"/>
</dbReference>
<evidence type="ECO:0000256" key="11">
    <source>
        <dbReference type="ARBA" id="ARBA00036757"/>
    </source>
</evidence>
<evidence type="ECO:0000256" key="5">
    <source>
        <dbReference type="ARBA" id="ARBA00029329"/>
    </source>
</evidence>
<keyword evidence="3" id="KW-0333">Golgi apparatus</keyword>
<comment type="catalytic activity">
    <reaction evidence="5">
        <text>a beta-D-galactosyl-(1-&gt;4)-N-acetyl-beta-D-glucosaminyl derivative + GDP-beta-L-fucose = a beta-D-galactosyl-(1-&gt;4)-[alpha-L-fucosyl-(1-&gt;3)]-N-acetyl-beta-D-glucosaminyl derivative + GDP + H(+)</text>
        <dbReference type="Rhea" id="RHEA:14257"/>
        <dbReference type="ChEBI" id="CHEBI:15378"/>
        <dbReference type="ChEBI" id="CHEBI:57273"/>
        <dbReference type="ChEBI" id="CHEBI:58189"/>
        <dbReference type="ChEBI" id="CHEBI:133507"/>
        <dbReference type="ChEBI" id="CHEBI:137941"/>
        <dbReference type="EC" id="2.4.1.152"/>
    </reaction>
    <physiologicalReaction direction="left-to-right" evidence="5">
        <dbReference type="Rhea" id="RHEA:14258"/>
    </physiologicalReaction>
</comment>
<evidence type="ECO:0000256" key="13">
    <source>
        <dbReference type="ARBA" id="ARBA00039322"/>
    </source>
</evidence>
<evidence type="ECO:0000313" key="22">
    <source>
        <dbReference type="Proteomes" id="UP000327493"/>
    </source>
</evidence>
<feature type="transmembrane region" description="Helical" evidence="19">
    <location>
        <begin position="7"/>
        <end position="29"/>
    </location>
</feature>
<evidence type="ECO:0000259" key="20">
    <source>
        <dbReference type="Pfam" id="PF17039"/>
    </source>
</evidence>
<name>A0A5J5CZC8_9PERO</name>
<dbReference type="GO" id="GO:0005794">
    <property type="term" value="C:Golgi apparatus"/>
    <property type="evidence" value="ECO:0007669"/>
    <property type="project" value="UniProtKB-SubCell"/>
</dbReference>
<reference evidence="21 22" key="1">
    <citation type="submission" date="2019-08" db="EMBL/GenBank/DDBJ databases">
        <title>A chromosome-level genome assembly, high-density linkage maps, and genome scans reveal the genomic architecture of hybrid incompatibilities underlying speciation via character displacement in darters (Percidae: Etheostominae).</title>
        <authorList>
            <person name="Moran R.L."/>
            <person name="Catchen J.M."/>
            <person name="Fuller R.C."/>
        </authorList>
    </citation>
    <scope>NUCLEOTIDE SEQUENCE [LARGE SCALE GENOMIC DNA]</scope>
    <source>
        <strain evidence="21">EspeVRDwgs_2016</strain>
        <tissue evidence="21">Muscle</tissue>
    </source>
</reference>
<sequence>MASISSYLRPALTVIIVLAGLTVLFLMYYNSFPSPKCHPPPSHLQKPHTDKPVVLLWFWPENKMFDFQDCKTFFDIDSCHLTDDRSLYSEAHGVLLFHRAIQDDLSNLPTSPRKKFQRWIWFNTDSPSNTRRIEGIKSIFNLTMSYRKDADIHIRWRLTLRKKTDADFVLPKKERLLCWIVDSLDLNTAGEGYKYYKQLLKHIKNHEFAYAICQACYYIGLGMNSKFRFVPDLYKWFLLL</sequence>
<evidence type="ECO:0000256" key="19">
    <source>
        <dbReference type="SAM" id="Phobius"/>
    </source>
</evidence>
<comment type="catalytic activity">
    <reaction evidence="8">
        <text>an alpha-Neu5Ac-(2-&gt;3)-beta-D-Gal-(1-&gt;4)-beta-D-GlcNAc-(1-&gt;3)-beta-D-Gal-(1-&gt;4)-beta-D-GlcNAc derivative + GDP-beta-L-fucose = an alpha-Neu5Ac-(2-&gt;3)-beta-D-Gal-(1-&gt;4)-beta-D-GlcNAc-(1-&gt;3)-beta-D-Gal-(1-&gt;4)-[alpha-L-Fuc-(1-&gt;3)]-beta-D-GlcNAc derivative + GDP + H(+)</text>
        <dbReference type="Rhea" id="RHEA:68044"/>
        <dbReference type="ChEBI" id="CHEBI:15378"/>
        <dbReference type="ChEBI" id="CHEBI:57273"/>
        <dbReference type="ChEBI" id="CHEBI:58189"/>
        <dbReference type="ChEBI" id="CHEBI:145343"/>
        <dbReference type="ChEBI" id="CHEBI:176900"/>
    </reaction>
    <physiologicalReaction direction="left-to-right" evidence="8">
        <dbReference type="Rhea" id="RHEA:68045"/>
    </physiologicalReaction>
</comment>